<feature type="compositionally biased region" description="Basic and acidic residues" evidence="2">
    <location>
        <begin position="66"/>
        <end position="111"/>
    </location>
</feature>
<feature type="non-terminal residue" evidence="3">
    <location>
        <position position="1"/>
    </location>
</feature>
<dbReference type="Proteomes" id="UP001164746">
    <property type="component" value="Chromosome 10"/>
</dbReference>
<protein>
    <submittedName>
        <fullName evidence="3">QTC-like protein</fullName>
    </submittedName>
</protein>
<evidence type="ECO:0000313" key="3">
    <source>
        <dbReference type="EMBL" id="WAR15902.1"/>
    </source>
</evidence>
<feature type="coiled-coil region" evidence="1">
    <location>
        <begin position="233"/>
        <end position="327"/>
    </location>
</feature>
<organism evidence="3 4">
    <name type="scientific">Mya arenaria</name>
    <name type="common">Soft-shell clam</name>
    <dbReference type="NCBI Taxonomy" id="6604"/>
    <lineage>
        <taxon>Eukaryota</taxon>
        <taxon>Metazoa</taxon>
        <taxon>Spiralia</taxon>
        <taxon>Lophotrochozoa</taxon>
        <taxon>Mollusca</taxon>
        <taxon>Bivalvia</taxon>
        <taxon>Autobranchia</taxon>
        <taxon>Heteroconchia</taxon>
        <taxon>Euheterodonta</taxon>
        <taxon>Imparidentia</taxon>
        <taxon>Neoheterodontei</taxon>
        <taxon>Myida</taxon>
        <taxon>Myoidea</taxon>
        <taxon>Myidae</taxon>
        <taxon>Mya</taxon>
    </lineage>
</organism>
<gene>
    <name evidence="3" type="ORF">MAR_030496</name>
</gene>
<reference evidence="3" key="1">
    <citation type="submission" date="2022-11" db="EMBL/GenBank/DDBJ databases">
        <title>Centuries of genome instability and evolution in soft-shell clam transmissible cancer (bioRxiv).</title>
        <authorList>
            <person name="Hart S.F.M."/>
            <person name="Yonemitsu M.A."/>
            <person name="Giersch R.M."/>
            <person name="Beal B.F."/>
            <person name="Arriagada G."/>
            <person name="Davis B.W."/>
            <person name="Ostrander E.A."/>
            <person name="Goff S.P."/>
            <person name="Metzger M.J."/>
        </authorList>
    </citation>
    <scope>NUCLEOTIDE SEQUENCE</scope>
    <source>
        <strain evidence="3">MELC-2E11</strain>
        <tissue evidence="3">Siphon/mantle</tissue>
    </source>
</reference>
<keyword evidence="1" id="KW-0175">Coiled coil</keyword>
<accession>A0ABY7F2Q2</accession>
<sequence length="459" mass="53467">MSVDSYSPSVMVDSSHSLIHHSNVSIDSLVHSGDDFFFDDDDIRMTSIGPDNLSNSLEVMINECRENPAEKHTETDKETKTNEKCSKDSLENSLSDEQKRDFNGNNEKYEYAKVNTQNSTDHSQRQKKSRIPKSRTFDSQKSPYHSRCVEDNFADDNMSNLSTSTSTISTNRTGTGLESRNHMFLTSQECMLVPGCSLPRDTIASRLRYEKQLSGEFSDGPYKTPSQRKDVLIRDLRRQIREFKVLCEEKDREINMYRTNIDDKTSKIVEKKDAEISKLREEMNKLQRNYDDISNFCEESVAAASILEEKTEHLKQAMDDREKQHQKIYLEMYKKGKDCARIEREEELEVLAAEGQCSTMTISELVRKLAWTELELAKWQTLKRQESYNDAVAPESESYATLRFLKDSFFHYITDEKDSDHHMRAIIKIFKYTEPQMNKIRASKIVIELEKRYKKKSKR</sequence>
<name>A0ABY7F2Q2_MYAAR</name>
<evidence type="ECO:0000313" key="4">
    <source>
        <dbReference type="Proteomes" id="UP001164746"/>
    </source>
</evidence>
<dbReference type="EMBL" id="CP111021">
    <property type="protein sequence ID" value="WAR15902.1"/>
    <property type="molecule type" value="Genomic_DNA"/>
</dbReference>
<proteinExistence type="predicted"/>
<feature type="compositionally biased region" description="Low complexity" evidence="2">
    <location>
        <begin position="157"/>
        <end position="174"/>
    </location>
</feature>
<evidence type="ECO:0000256" key="2">
    <source>
        <dbReference type="SAM" id="MobiDB-lite"/>
    </source>
</evidence>
<feature type="region of interest" description="Disordered" evidence="2">
    <location>
        <begin position="66"/>
        <end position="174"/>
    </location>
</feature>
<keyword evidence="4" id="KW-1185">Reference proteome</keyword>
<evidence type="ECO:0000256" key="1">
    <source>
        <dbReference type="SAM" id="Coils"/>
    </source>
</evidence>